<reference evidence="1" key="1">
    <citation type="journal article" date="2021" name="New Phytol.">
        <title>Evolutionary innovations through gain and loss of genes in the ectomycorrhizal Boletales.</title>
        <authorList>
            <person name="Wu G."/>
            <person name="Miyauchi S."/>
            <person name="Morin E."/>
            <person name="Kuo A."/>
            <person name="Drula E."/>
            <person name="Varga T."/>
            <person name="Kohler A."/>
            <person name="Feng B."/>
            <person name="Cao Y."/>
            <person name="Lipzen A."/>
            <person name="Daum C."/>
            <person name="Hundley H."/>
            <person name="Pangilinan J."/>
            <person name="Johnson J."/>
            <person name="Barry K."/>
            <person name="LaButti K."/>
            <person name="Ng V."/>
            <person name="Ahrendt S."/>
            <person name="Min B."/>
            <person name="Choi I.G."/>
            <person name="Park H."/>
            <person name="Plett J.M."/>
            <person name="Magnuson J."/>
            <person name="Spatafora J.W."/>
            <person name="Nagy L.G."/>
            <person name="Henrissat B."/>
            <person name="Grigoriev I.V."/>
            <person name="Yang Z.L."/>
            <person name="Xu J."/>
            <person name="Martin F.M."/>
        </authorList>
    </citation>
    <scope>NUCLEOTIDE SEQUENCE</scope>
    <source>
        <strain evidence="1">ATCC 28755</strain>
    </source>
</reference>
<evidence type="ECO:0000313" key="1">
    <source>
        <dbReference type="EMBL" id="KAH7913622.1"/>
    </source>
</evidence>
<gene>
    <name evidence="1" type="ORF">BJ138DRAFT_1145638</name>
</gene>
<name>A0ACB8AM33_9AGAM</name>
<protein>
    <submittedName>
        <fullName evidence="1">Aminoadipate reductase</fullName>
    </submittedName>
</protein>
<sequence>MSTSGFTRNSLHYPPLDGSLFVPEIVEFNAVNNPNVPIFVFEREGSEELVQITHFEFYRACQRVAHAIRPTREGPEGEIVAVIANSDTLLYHALVIGMMMAGVVPFPMSPRNSPAAVINMLQKTSCHRILTTQRSLTTLLDGIKADLASVDSDQAKFEVTIEEVPSLAQVFPALGSENPIAEFQPFPKADRRPNITDVMVILHSSGSTGFPKPIPQTYQMALHWCLTPGVLGIRDYSVPIRTGAMSLPSFHTLGFYVQLYTPIVALTSIALYPPTSYNDPLAAPVIPNSQNILEHIKKTKSNSLVVVPSFLELWSTSPEAIEILKSLEYVVFSGGPLASKIGDALVAAGIRISSVYGGTEFGAITTVIRRPGEWNDWQWTRFSDKSNLRWVPQGDGTYELQVLTCETHQVAVENLPDVKGYATSDVFVKHPTVEGLYRIVGRVDDVLILSSGEKTVPAPMEGVIGANPIVGGTAMFGRERNQVGILIEPRPGYEIDIDDQKQVAEFRNKIWPEVEEANKEAPSFSRIFKEMILVTHPNKPMLRAGKGTVMKKATVNLYKDEIDALYESVEASTKAGTDVPLPETWTEAAVEAWLLIHAAAVNSDKEVAPDVDLFEQGFDSLSATFLKNRILGSLASSTDSDLRAAVGRINQNIIFTSPTIKLLSKNVIGAVANDERATAPDAKQEIEAMIEKYSVGLGKIPSANDQLANENSSNSHVVLLTGSTGGLGTYLLASLLGNKDVTAVYAFNRPSKGNSTIEERQLAGFVDRGFDEKLLASDKLFYLEGDTAQENLGLEASIYEKLRASTTVIIHNAWRLDFNLSLSSFEPNVRGTRNLIELARSSPLSIKPRFLFTSSISSAQAWDRSKGPFPEEVQFDAGVAAGLGYGASKYVCERLLVNSGLEATSFRIGQISGGAPRGAWSVTDWLPIIVKSSVALGKIPDMTGVVAWLPPHAVSNAILDVAFLEKRPPIAINLVHPRPVTWTSVMQPVSYALSRQSVTGDILPLIPFKDWFASLETLAKDMNSENIRRIPAIKLLAFMRALAAADTSIRGSGQRNAEAGGFTPFATEKARAVSPTMRELKPLTSEEAERWVQYWTDVGMFL</sequence>
<comment type="caution">
    <text evidence="1">The sequence shown here is derived from an EMBL/GenBank/DDBJ whole genome shotgun (WGS) entry which is preliminary data.</text>
</comment>
<organism evidence="1 2">
    <name type="scientific">Hygrophoropsis aurantiaca</name>
    <dbReference type="NCBI Taxonomy" id="72124"/>
    <lineage>
        <taxon>Eukaryota</taxon>
        <taxon>Fungi</taxon>
        <taxon>Dikarya</taxon>
        <taxon>Basidiomycota</taxon>
        <taxon>Agaricomycotina</taxon>
        <taxon>Agaricomycetes</taxon>
        <taxon>Agaricomycetidae</taxon>
        <taxon>Boletales</taxon>
        <taxon>Coniophorineae</taxon>
        <taxon>Hygrophoropsidaceae</taxon>
        <taxon>Hygrophoropsis</taxon>
    </lineage>
</organism>
<dbReference type="Proteomes" id="UP000790377">
    <property type="component" value="Unassembled WGS sequence"/>
</dbReference>
<accession>A0ACB8AM33</accession>
<evidence type="ECO:0000313" key="2">
    <source>
        <dbReference type="Proteomes" id="UP000790377"/>
    </source>
</evidence>
<proteinExistence type="predicted"/>
<dbReference type="EMBL" id="MU267627">
    <property type="protein sequence ID" value="KAH7913622.1"/>
    <property type="molecule type" value="Genomic_DNA"/>
</dbReference>
<keyword evidence="2" id="KW-1185">Reference proteome</keyword>